<organism evidence="1 2">
    <name type="scientific">Alkalihalophilus marmarensis DSM 21297</name>
    <dbReference type="NCBI Taxonomy" id="1188261"/>
    <lineage>
        <taxon>Bacteria</taxon>
        <taxon>Bacillati</taxon>
        <taxon>Bacillota</taxon>
        <taxon>Bacilli</taxon>
        <taxon>Bacillales</taxon>
        <taxon>Bacillaceae</taxon>
        <taxon>Alkalihalophilus</taxon>
    </lineage>
</organism>
<dbReference type="AlphaFoldDB" id="U6SQD4"/>
<dbReference type="EMBL" id="ATAE01000031">
    <property type="protein sequence ID" value="ERN52836.1"/>
    <property type="molecule type" value="Genomic_DNA"/>
</dbReference>
<gene>
    <name evidence="1" type="ORF">A33I_14170</name>
</gene>
<proteinExistence type="predicted"/>
<accession>U6SQD4</accession>
<dbReference type="Proteomes" id="UP000017170">
    <property type="component" value="Unassembled WGS sequence"/>
</dbReference>
<evidence type="ECO:0000313" key="2">
    <source>
        <dbReference type="Proteomes" id="UP000017170"/>
    </source>
</evidence>
<comment type="caution">
    <text evidence="1">The sequence shown here is derived from an EMBL/GenBank/DDBJ whole genome shotgun (WGS) entry which is preliminary data.</text>
</comment>
<reference evidence="1 2" key="1">
    <citation type="journal article" date="2013" name="Genome Announc.">
        <title>Genome Sequence of the Extreme Obligate Alkaliphile Bacillus marmarensis Strain DSM 21297.</title>
        <authorList>
            <person name="Wernick D.G."/>
            <person name="Choi K.Y."/>
            <person name="Tat C.A."/>
            <person name="Lafontaine Rivera J.G."/>
            <person name="Liao J.C."/>
        </authorList>
    </citation>
    <scope>NUCLEOTIDE SEQUENCE [LARGE SCALE GENOMIC DNA]</scope>
    <source>
        <strain evidence="1 2">DSM 21297</strain>
    </source>
</reference>
<protein>
    <submittedName>
        <fullName evidence="1">Uncharacterized protein</fullName>
    </submittedName>
</protein>
<keyword evidence="2" id="KW-1185">Reference proteome</keyword>
<evidence type="ECO:0000313" key="1">
    <source>
        <dbReference type="EMBL" id="ERN52836.1"/>
    </source>
</evidence>
<sequence length="49" mass="5834">MLSIKVNIKLKRWFIFLLKASSWTGNHRMYSWTFHTFFQRGSVITIGGK</sequence>
<name>U6SQD4_9BACI</name>